<comment type="caution">
    <text evidence="1">The sequence shown here is derived from an EMBL/GenBank/DDBJ whole genome shotgun (WGS) entry which is preliminary data.</text>
</comment>
<evidence type="ECO:0000313" key="1">
    <source>
        <dbReference type="EMBL" id="KAI8556899.1"/>
    </source>
</evidence>
<sequence>MSQGGTKTIGDKFNDGTERIKSLYSFARIYKVPEDLRQLNECAYVPRLIAIGPLHRKGEHLPKPMQDVKMDYANRLFLRMTKGMADPNEEKDKLIQECVEKLKIEKYDAEGEVTLVDMAKKYYAEELELNDEEMVEMMLVDGCFILELLHTNYLQVQDSSSIPKPTNGGKSGSKSNGRGFEQPRADPICNSILTANIVRHDLMLFENQIPFFVLEHLFEHTLAKIPVDQTTGCPPKLSLEGYVRSYFSEFLSLEGGQSSGCLASDHCILSVDDSPKESKQGKTESGKANDAYYHILHLIHRSYIPGEGEETELNSTKHCELTLSALDLHYAGVKFVPTTDLHEVRFINTGIGCWQCRTLEFQIPTISIRNTTESFLRNVIALEQCSTRVPRYFTSYAKLMDMLINSEDDVRVLKNDKVIHNYLSTDKDVRDLFNKLCKEVVLEDFHFYKDCRVASEFNMCWRTRAVRYVTRLFVASPWPVLAFFMGIAAFAIAVYQFGYRIRTQVRHDH</sequence>
<gene>
    <name evidence="1" type="ORF">RHMOL_Rhmol05G0292200</name>
</gene>
<name>A0ACC0NVT7_RHOML</name>
<dbReference type="EMBL" id="CM046392">
    <property type="protein sequence ID" value="KAI8556899.1"/>
    <property type="molecule type" value="Genomic_DNA"/>
</dbReference>
<evidence type="ECO:0000313" key="2">
    <source>
        <dbReference type="Proteomes" id="UP001062846"/>
    </source>
</evidence>
<organism evidence="1 2">
    <name type="scientific">Rhododendron molle</name>
    <name type="common">Chinese azalea</name>
    <name type="synonym">Azalea mollis</name>
    <dbReference type="NCBI Taxonomy" id="49168"/>
    <lineage>
        <taxon>Eukaryota</taxon>
        <taxon>Viridiplantae</taxon>
        <taxon>Streptophyta</taxon>
        <taxon>Embryophyta</taxon>
        <taxon>Tracheophyta</taxon>
        <taxon>Spermatophyta</taxon>
        <taxon>Magnoliopsida</taxon>
        <taxon>eudicotyledons</taxon>
        <taxon>Gunneridae</taxon>
        <taxon>Pentapetalae</taxon>
        <taxon>asterids</taxon>
        <taxon>Ericales</taxon>
        <taxon>Ericaceae</taxon>
        <taxon>Ericoideae</taxon>
        <taxon>Rhodoreae</taxon>
        <taxon>Rhododendron</taxon>
    </lineage>
</organism>
<protein>
    <submittedName>
        <fullName evidence="1">Uncharacterized protein</fullName>
    </submittedName>
</protein>
<dbReference type="Proteomes" id="UP001062846">
    <property type="component" value="Chromosome 5"/>
</dbReference>
<reference evidence="1" key="1">
    <citation type="submission" date="2022-02" db="EMBL/GenBank/DDBJ databases">
        <title>Plant Genome Project.</title>
        <authorList>
            <person name="Zhang R.-G."/>
        </authorList>
    </citation>
    <scope>NUCLEOTIDE SEQUENCE</scope>
    <source>
        <strain evidence="1">AT1</strain>
    </source>
</reference>
<proteinExistence type="predicted"/>
<keyword evidence="2" id="KW-1185">Reference proteome</keyword>
<accession>A0ACC0NVT7</accession>